<comment type="caution">
    <text evidence="1">The sequence shown here is derived from an EMBL/GenBank/DDBJ whole genome shotgun (WGS) entry which is preliminary data.</text>
</comment>
<reference evidence="1 2" key="1">
    <citation type="journal article" date="2016" name="Nat. Commun.">
        <title>Thousands of microbial genomes shed light on interconnected biogeochemical processes in an aquifer system.</title>
        <authorList>
            <person name="Anantharaman K."/>
            <person name="Brown C.T."/>
            <person name="Hug L.A."/>
            <person name="Sharon I."/>
            <person name="Castelle C.J."/>
            <person name="Probst A.J."/>
            <person name="Thomas B.C."/>
            <person name="Singh A."/>
            <person name="Wilkins M.J."/>
            <person name="Karaoz U."/>
            <person name="Brodie E.L."/>
            <person name="Williams K.H."/>
            <person name="Hubbard S.S."/>
            <person name="Banfield J.F."/>
        </authorList>
    </citation>
    <scope>NUCLEOTIDE SEQUENCE [LARGE SCALE GENOMIC DNA]</scope>
</reference>
<sequence>MKTLFLVAIFTAVILVGAFALRPVKRVYGGLGGGPLYPDASAYTEEYQCLGIKQDYYPENCSDCRTEFLCYGIIYGKTCYIQSVGKKEPTLCRNQ</sequence>
<name>A0A1G2LE17_9BACT</name>
<dbReference type="STRING" id="1802281.A3A44_02810"/>
<dbReference type="AlphaFoldDB" id="A0A1G2LE17"/>
<dbReference type="Proteomes" id="UP000178977">
    <property type="component" value="Unassembled WGS sequence"/>
</dbReference>
<organism evidence="1 2">
    <name type="scientific">Candidatus Sungbacteria bacterium RIFCSPLOWO2_01_FULL_60_25</name>
    <dbReference type="NCBI Taxonomy" id="1802281"/>
    <lineage>
        <taxon>Bacteria</taxon>
        <taxon>Candidatus Sungiibacteriota</taxon>
    </lineage>
</organism>
<evidence type="ECO:0000313" key="1">
    <source>
        <dbReference type="EMBL" id="OHA09867.1"/>
    </source>
</evidence>
<protein>
    <submittedName>
        <fullName evidence="1">Uncharacterized protein</fullName>
    </submittedName>
</protein>
<proteinExistence type="predicted"/>
<gene>
    <name evidence="1" type="ORF">A3A44_02810</name>
</gene>
<evidence type="ECO:0000313" key="2">
    <source>
        <dbReference type="Proteomes" id="UP000178977"/>
    </source>
</evidence>
<accession>A0A1G2LE17</accession>
<dbReference type="EMBL" id="MHQT01000011">
    <property type="protein sequence ID" value="OHA09867.1"/>
    <property type="molecule type" value="Genomic_DNA"/>
</dbReference>